<evidence type="ECO:0000313" key="2">
    <source>
        <dbReference type="Proteomes" id="UP001497527"/>
    </source>
</evidence>
<comment type="caution">
    <text evidence="1">The sequence shown here is derived from an EMBL/GenBank/DDBJ whole genome shotgun (WGS) entry which is preliminary data.</text>
</comment>
<sequence length="65" mass="7410">MARAIIQSSVSWNGKKLTRIITNRAGKSRELFTVKTKKIGKKNKINEKNSFNTAFVFCGQYLWTG</sequence>
<name>A0ABM9P701_9FLAO</name>
<evidence type="ECO:0000313" key="1">
    <source>
        <dbReference type="EMBL" id="CAL2101352.1"/>
    </source>
</evidence>
<dbReference type="EMBL" id="CAXJIO010000004">
    <property type="protein sequence ID" value="CAL2101352.1"/>
    <property type="molecule type" value="Genomic_DNA"/>
</dbReference>
<proteinExistence type="predicted"/>
<organism evidence="1 2">
    <name type="scientific">Tenacibaculum polynesiense</name>
    <dbReference type="NCBI Taxonomy" id="3137857"/>
    <lineage>
        <taxon>Bacteria</taxon>
        <taxon>Pseudomonadati</taxon>
        <taxon>Bacteroidota</taxon>
        <taxon>Flavobacteriia</taxon>
        <taxon>Flavobacteriales</taxon>
        <taxon>Flavobacteriaceae</taxon>
        <taxon>Tenacibaculum</taxon>
    </lineage>
</organism>
<reference evidence="1 2" key="1">
    <citation type="submission" date="2024-05" db="EMBL/GenBank/DDBJ databases">
        <authorList>
            <person name="Duchaud E."/>
        </authorList>
    </citation>
    <scope>NUCLEOTIDE SEQUENCE [LARGE SCALE GENOMIC DNA]</scope>
    <source>
        <strain evidence="1">Ena-SAMPLE-TAB-13-05-2024-13:56:06:370-140308</strain>
    </source>
</reference>
<accession>A0ABM9P701</accession>
<protein>
    <submittedName>
        <fullName evidence="1">Uncharacterized protein</fullName>
    </submittedName>
</protein>
<dbReference type="Proteomes" id="UP001497527">
    <property type="component" value="Unassembled WGS sequence"/>
</dbReference>
<keyword evidence="2" id="KW-1185">Reference proteome</keyword>
<gene>
    <name evidence="1" type="ORF">T190423A01A_130032</name>
</gene>